<dbReference type="InterPro" id="IPR011009">
    <property type="entry name" value="Kinase-like_dom_sf"/>
</dbReference>
<feature type="binding site" evidence="15">
    <location>
        <position position="353"/>
    </location>
    <ligand>
        <name>ATP</name>
        <dbReference type="ChEBI" id="CHEBI:30616"/>
    </ligand>
</feature>
<reference evidence="20 21" key="1">
    <citation type="submission" date="2024-01" db="EMBL/GenBank/DDBJ databases">
        <title>The genomes of 5 underutilized Papilionoideae crops provide insights into root nodulation and disease resistanc.</title>
        <authorList>
            <person name="Jiang F."/>
        </authorList>
    </citation>
    <scope>NUCLEOTIDE SEQUENCE [LARGE SCALE GENOMIC DNA]</scope>
    <source>
        <strain evidence="20">DUOXIRENSHENG_FW03</strain>
        <tissue evidence="20">Leaves</tissue>
    </source>
</reference>
<comment type="subcellular location">
    <subcellularLocation>
        <location evidence="1">Membrane</location>
        <topology evidence="1">Single-pass membrane protein</topology>
    </subcellularLocation>
</comment>
<dbReference type="AlphaFoldDB" id="A0AAN9S7F1"/>
<evidence type="ECO:0000256" key="6">
    <source>
        <dbReference type="ARBA" id="ARBA00022729"/>
    </source>
</evidence>
<evidence type="ECO:0000256" key="7">
    <source>
        <dbReference type="ARBA" id="ARBA00022737"/>
    </source>
</evidence>
<dbReference type="Gene3D" id="1.10.510.10">
    <property type="entry name" value="Transferase(Phosphotransferase) domain 1"/>
    <property type="match status" value="1"/>
</dbReference>
<keyword evidence="3" id="KW-0597">Phosphoprotein</keyword>
<dbReference type="Proteomes" id="UP001386955">
    <property type="component" value="Unassembled WGS sequence"/>
</dbReference>
<evidence type="ECO:0000256" key="12">
    <source>
        <dbReference type="ARBA" id="ARBA00023136"/>
    </source>
</evidence>
<evidence type="ECO:0000256" key="14">
    <source>
        <dbReference type="ARBA" id="ARBA00023180"/>
    </source>
</evidence>
<keyword evidence="9" id="KW-0418">Kinase</keyword>
<dbReference type="FunFam" id="3.30.430.20:FF:000003">
    <property type="entry name" value="Cysteine-rich RLK (RECEPTOR-like protein kinase) 10"/>
    <property type="match status" value="1"/>
</dbReference>
<dbReference type="InterPro" id="IPR002902">
    <property type="entry name" value="GNK2"/>
</dbReference>
<dbReference type="Gene3D" id="3.30.430.20">
    <property type="entry name" value="Gnk2 domain, C-X8-C-X2-C motif"/>
    <property type="match status" value="2"/>
</dbReference>
<proteinExistence type="predicted"/>
<feature type="domain" description="Protein kinase" evidence="18">
    <location>
        <begin position="325"/>
        <end position="541"/>
    </location>
</feature>
<dbReference type="GO" id="GO:0004674">
    <property type="term" value="F:protein serine/threonine kinase activity"/>
    <property type="evidence" value="ECO:0007669"/>
    <property type="project" value="UniProtKB-KW"/>
</dbReference>
<comment type="caution">
    <text evidence="20">The sequence shown here is derived from an EMBL/GenBank/DDBJ whole genome shotgun (WGS) entry which is preliminary data.</text>
</comment>
<dbReference type="PANTHER" id="PTHR27002">
    <property type="entry name" value="RECEPTOR-LIKE SERINE/THREONINE-PROTEIN KINASE SD1-8"/>
    <property type="match status" value="1"/>
</dbReference>
<evidence type="ECO:0000313" key="20">
    <source>
        <dbReference type="EMBL" id="KAK7391003.1"/>
    </source>
</evidence>
<dbReference type="Pfam" id="PF00069">
    <property type="entry name" value="Pkinase"/>
    <property type="match status" value="1"/>
</dbReference>
<feature type="domain" description="Gnk2-homologous" evidence="19">
    <location>
        <begin position="139"/>
        <end position="246"/>
    </location>
</feature>
<evidence type="ECO:0000259" key="18">
    <source>
        <dbReference type="PROSITE" id="PS50011"/>
    </source>
</evidence>
<evidence type="ECO:0000256" key="10">
    <source>
        <dbReference type="ARBA" id="ARBA00022840"/>
    </source>
</evidence>
<gene>
    <name evidence="20" type="ORF">VNO78_19278</name>
</gene>
<evidence type="ECO:0000256" key="8">
    <source>
        <dbReference type="ARBA" id="ARBA00022741"/>
    </source>
</evidence>
<evidence type="ECO:0000256" key="13">
    <source>
        <dbReference type="ARBA" id="ARBA00023170"/>
    </source>
</evidence>
<feature type="region of interest" description="Disordered" evidence="16">
    <location>
        <begin position="507"/>
        <end position="541"/>
    </location>
</feature>
<keyword evidence="7" id="KW-0677">Repeat</keyword>
<dbReference type="PROSITE" id="PS50011">
    <property type="entry name" value="PROTEIN_KINASE_DOM"/>
    <property type="match status" value="1"/>
</dbReference>
<dbReference type="Pfam" id="PF01657">
    <property type="entry name" value="Stress-antifung"/>
    <property type="match status" value="2"/>
</dbReference>
<evidence type="ECO:0000256" key="5">
    <source>
        <dbReference type="ARBA" id="ARBA00022692"/>
    </source>
</evidence>
<dbReference type="PROSITE" id="PS00107">
    <property type="entry name" value="PROTEIN_KINASE_ATP"/>
    <property type="match status" value="1"/>
</dbReference>
<dbReference type="GO" id="GO:0005524">
    <property type="term" value="F:ATP binding"/>
    <property type="evidence" value="ECO:0007669"/>
    <property type="project" value="UniProtKB-UniRule"/>
</dbReference>
<dbReference type="InterPro" id="IPR017441">
    <property type="entry name" value="Protein_kinase_ATP_BS"/>
</dbReference>
<dbReference type="GO" id="GO:0005886">
    <property type="term" value="C:plasma membrane"/>
    <property type="evidence" value="ECO:0007669"/>
    <property type="project" value="TreeGrafter"/>
</dbReference>
<feature type="chain" id="PRO_5042812914" evidence="17">
    <location>
        <begin position="28"/>
        <end position="541"/>
    </location>
</feature>
<evidence type="ECO:0000256" key="4">
    <source>
        <dbReference type="ARBA" id="ARBA00022679"/>
    </source>
</evidence>
<evidence type="ECO:0000256" key="16">
    <source>
        <dbReference type="SAM" id="MobiDB-lite"/>
    </source>
</evidence>
<dbReference type="PANTHER" id="PTHR27002:SF1073">
    <property type="entry name" value="CYSTEINE-RICH RECEPTOR-LIKE PROTEIN KINASE 29"/>
    <property type="match status" value="1"/>
</dbReference>
<accession>A0AAN9S7F1</accession>
<dbReference type="InterPro" id="IPR038408">
    <property type="entry name" value="GNK2_sf"/>
</dbReference>
<evidence type="ECO:0000259" key="19">
    <source>
        <dbReference type="PROSITE" id="PS51473"/>
    </source>
</evidence>
<keyword evidence="4" id="KW-0808">Transferase</keyword>
<protein>
    <submittedName>
        <fullName evidence="20">Uncharacterized protein</fullName>
    </submittedName>
</protein>
<evidence type="ECO:0000256" key="3">
    <source>
        <dbReference type="ARBA" id="ARBA00022553"/>
    </source>
</evidence>
<dbReference type="PROSITE" id="PS51473">
    <property type="entry name" value="GNK2"/>
    <property type="match status" value="2"/>
</dbReference>
<feature type="domain" description="Gnk2-homologous" evidence="19">
    <location>
        <begin position="30"/>
        <end position="133"/>
    </location>
</feature>
<feature type="signal peptide" evidence="17">
    <location>
        <begin position="1"/>
        <end position="27"/>
    </location>
</feature>
<evidence type="ECO:0000256" key="2">
    <source>
        <dbReference type="ARBA" id="ARBA00022527"/>
    </source>
</evidence>
<keyword evidence="11" id="KW-1133">Transmembrane helix</keyword>
<name>A0AAN9S7F1_PSOTE</name>
<keyword evidence="12" id="KW-0472">Membrane</keyword>
<dbReference type="SUPFAM" id="SSF56112">
    <property type="entry name" value="Protein kinase-like (PK-like)"/>
    <property type="match status" value="2"/>
</dbReference>
<evidence type="ECO:0000256" key="15">
    <source>
        <dbReference type="PROSITE-ProRule" id="PRU10141"/>
    </source>
</evidence>
<dbReference type="CDD" id="cd23509">
    <property type="entry name" value="Gnk2-like"/>
    <property type="match status" value="2"/>
</dbReference>
<evidence type="ECO:0000256" key="9">
    <source>
        <dbReference type="ARBA" id="ARBA00022777"/>
    </source>
</evidence>
<dbReference type="FunFam" id="3.30.200.20:FF:000142">
    <property type="entry name" value="Cysteine-rich receptor-like protein kinase 10"/>
    <property type="match status" value="1"/>
</dbReference>
<dbReference type="GO" id="GO:0004713">
    <property type="term" value="F:protein tyrosine kinase activity"/>
    <property type="evidence" value="ECO:0007669"/>
    <property type="project" value="InterPro"/>
</dbReference>
<dbReference type="InterPro" id="IPR000719">
    <property type="entry name" value="Prot_kinase_dom"/>
</dbReference>
<keyword evidence="14" id="KW-0325">Glycoprotein</keyword>
<dbReference type="InterPro" id="IPR020635">
    <property type="entry name" value="Tyr_kinase_cat_dom"/>
</dbReference>
<feature type="compositionally biased region" description="Polar residues" evidence="16">
    <location>
        <begin position="507"/>
        <end position="519"/>
    </location>
</feature>
<keyword evidence="8 15" id="KW-0547">Nucleotide-binding</keyword>
<keyword evidence="13" id="KW-0675">Receptor</keyword>
<dbReference type="EMBL" id="JAYMYS010000005">
    <property type="protein sequence ID" value="KAK7391003.1"/>
    <property type="molecule type" value="Genomic_DNA"/>
</dbReference>
<organism evidence="20 21">
    <name type="scientific">Psophocarpus tetragonolobus</name>
    <name type="common">Winged bean</name>
    <name type="synonym">Dolichos tetragonolobus</name>
    <dbReference type="NCBI Taxonomy" id="3891"/>
    <lineage>
        <taxon>Eukaryota</taxon>
        <taxon>Viridiplantae</taxon>
        <taxon>Streptophyta</taxon>
        <taxon>Embryophyta</taxon>
        <taxon>Tracheophyta</taxon>
        <taxon>Spermatophyta</taxon>
        <taxon>Magnoliopsida</taxon>
        <taxon>eudicotyledons</taxon>
        <taxon>Gunneridae</taxon>
        <taxon>Pentapetalae</taxon>
        <taxon>rosids</taxon>
        <taxon>fabids</taxon>
        <taxon>Fabales</taxon>
        <taxon>Fabaceae</taxon>
        <taxon>Papilionoideae</taxon>
        <taxon>50 kb inversion clade</taxon>
        <taxon>NPAAA clade</taxon>
        <taxon>indigoferoid/millettioid clade</taxon>
        <taxon>Phaseoleae</taxon>
        <taxon>Psophocarpus</taxon>
    </lineage>
</organism>
<evidence type="ECO:0000313" key="21">
    <source>
        <dbReference type="Proteomes" id="UP001386955"/>
    </source>
</evidence>
<keyword evidence="21" id="KW-1185">Reference proteome</keyword>
<sequence length="541" mass="60330">MRIAAFSRALIFFLCCLFLKFLSQGSAQLNGYFCDYNKVGNYTANGTYGNNLNTVLSNLTSNTQIDYGFYNSSYGENPDRVNAIGLCRGDVEQNECRSCLLDSRGNLTQRCPNQKEAIIWFDNCMLRYSNHSIFGRMETSPLLHMWNMANATDMEQFNDALGSLMHNLTERAASGNSRRKYDTGDTIAANFQAIYGMVQCTPDLSRQDCNNCLVGAISDIPSCCNGKRGGRVITPSCNIRFESYLFYQQTTVIDPQLPPPPPLTNNTSQEDSGNTTLIIIAVVVPTAVVVVLLIFKGEDEDEDEIKIAESLQFNLDLIRVATGDFSESNKLGQGGFGAVYWGKLSDGQMIAVKRLSRDSGQGDIEFKNEVLLVAKLQHRNLVRLLGFCLEGKESYGVLVLEIVSGQKNNGIHNGENMEDLISFAWRNWKEGTAINIVDPSLSNNSRNEIMRCIHIGLLCVQENLVDRPTMANIMLMLNSYSLSLPIPTEPAFYMNSRTRSLPNMQSWEYDSRETGSSPSEPIIKSVQESENEASITELFPR</sequence>
<dbReference type="FunFam" id="3.30.430.20:FF:000002">
    <property type="entry name" value="Cysteine-rich receptor-like protein kinase 10"/>
    <property type="match status" value="1"/>
</dbReference>
<evidence type="ECO:0000256" key="1">
    <source>
        <dbReference type="ARBA" id="ARBA00004167"/>
    </source>
</evidence>
<evidence type="ECO:0000256" key="11">
    <source>
        <dbReference type="ARBA" id="ARBA00022989"/>
    </source>
</evidence>
<keyword evidence="10 15" id="KW-0067">ATP-binding</keyword>
<dbReference type="Gene3D" id="3.30.200.20">
    <property type="entry name" value="Phosphorylase Kinase, domain 1"/>
    <property type="match status" value="1"/>
</dbReference>
<keyword evidence="6 17" id="KW-0732">Signal</keyword>
<keyword evidence="2" id="KW-0723">Serine/threonine-protein kinase</keyword>
<evidence type="ECO:0000256" key="17">
    <source>
        <dbReference type="SAM" id="SignalP"/>
    </source>
</evidence>
<keyword evidence="5" id="KW-0812">Transmembrane</keyword>
<dbReference type="SMART" id="SM00219">
    <property type="entry name" value="TyrKc"/>
    <property type="match status" value="1"/>
</dbReference>